<comment type="caution">
    <text evidence="2">The sequence shown here is derived from an EMBL/GenBank/DDBJ whole genome shotgun (WGS) entry which is preliminary data.</text>
</comment>
<proteinExistence type="predicted"/>
<keyword evidence="1" id="KW-1133">Transmembrane helix</keyword>
<evidence type="ECO:0000256" key="1">
    <source>
        <dbReference type="SAM" id="Phobius"/>
    </source>
</evidence>
<sequence>MRQLDIFLPIVEKSFDWQMITIIIALSRSRDPLDNLQRPQVGRSDYLLIRLITVFDPAFCRVIFFWLFRLMKIVDGGDDSKTVSGRERSLQIFAESALENQSRLA</sequence>
<protein>
    <submittedName>
        <fullName evidence="2">Uncharacterized protein</fullName>
    </submittedName>
</protein>
<keyword evidence="3" id="KW-1185">Reference proteome</keyword>
<gene>
    <name evidence="2" type="ORF">V0R62_26575</name>
</gene>
<feature type="transmembrane region" description="Helical" evidence="1">
    <location>
        <begin position="47"/>
        <end position="68"/>
    </location>
</feature>
<reference evidence="2" key="1">
    <citation type="submission" date="2024-01" db="EMBL/GenBank/DDBJ databases">
        <title>Unpublished Manusciprt.</title>
        <authorList>
            <person name="Duman M."/>
            <person name="Valdes E.G."/>
            <person name="Ajmi N."/>
            <person name="Altun S."/>
            <person name="Saticioglu I.B."/>
        </authorList>
    </citation>
    <scope>NUCLEOTIDE SEQUENCE</scope>
    <source>
        <strain evidence="2">137P</strain>
    </source>
</reference>
<evidence type="ECO:0000313" key="2">
    <source>
        <dbReference type="EMBL" id="MEE1891241.1"/>
    </source>
</evidence>
<keyword evidence="1" id="KW-0472">Membrane</keyword>
<organism evidence="2 3">
    <name type="scientific">Pseudomonas carassii</name>
    <dbReference type="NCBI Taxonomy" id="3115855"/>
    <lineage>
        <taxon>Bacteria</taxon>
        <taxon>Pseudomonadati</taxon>
        <taxon>Pseudomonadota</taxon>
        <taxon>Gammaproteobacteria</taxon>
        <taxon>Pseudomonadales</taxon>
        <taxon>Pseudomonadaceae</taxon>
        <taxon>Pseudomonas</taxon>
    </lineage>
</organism>
<name>A0ABU7HJ59_9PSED</name>
<accession>A0ABU7HJ59</accession>
<dbReference type="RefSeq" id="WP_330105816.1">
    <property type="nucleotide sequence ID" value="NZ_JAZDCT010000076.1"/>
</dbReference>
<keyword evidence="1" id="KW-0812">Transmembrane</keyword>
<dbReference type="EMBL" id="JAZDCT010000076">
    <property type="protein sequence ID" value="MEE1891241.1"/>
    <property type="molecule type" value="Genomic_DNA"/>
</dbReference>
<dbReference type="Proteomes" id="UP001354227">
    <property type="component" value="Unassembled WGS sequence"/>
</dbReference>
<evidence type="ECO:0000313" key="3">
    <source>
        <dbReference type="Proteomes" id="UP001354227"/>
    </source>
</evidence>